<feature type="domain" description="SPOR" evidence="3">
    <location>
        <begin position="181"/>
        <end position="259"/>
    </location>
</feature>
<feature type="transmembrane region" description="Helical" evidence="2">
    <location>
        <begin position="21"/>
        <end position="39"/>
    </location>
</feature>
<gene>
    <name evidence="4" type="ORF">DFP86_11547</name>
</gene>
<feature type="region of interest" description="Disordered" evidence="1">
    <location>
        <begin position="65"/>
        <end position="157"/>
    </location>
</feature>
<dbReference type="Proteomes" id="UP000295611">
    <property type="component" value="Unassembled WGS sequence"/>
</dbReference>
<dbReference type="PROSITE" id="PS51724">
    <property type="entry name" value="SPOR"/>
    <property type="match status" value="1"/>
</dbReference>
<protein>
    <submittedName>
        <fullName evidence="4">DedD protein</fullName>
    </submittedName>
</protein>
<keyword evidence="2" id="KW-1133">Transmembrane helix</keyword>
<dbReference type="GO" id="GO:0042834">
    <property type="term" value="F:peptidoglycan binding"/>
    <property type="evidence" value="ECO:0007669"/>
    <property type="project" value="InterPro"/>
</dbReference>
<dbReference type="Pfam" id="PF05036">
    <property type="entry name" value="SPOR"/>
    <property type="match status" value="1"/>
</dbReference>
<dbReference type="GO" id="GO:0030428">
    <property type="term" value="C:cell septum"/>
    <property type="evidence" value="ECO:0007669"/>
    <property type="project" value="TreeGrafter"/>
</dbReference>
<dbReference type="PANTHER" id="PTHR38687">
    <property type="entry name" value="CELL DIVISION PROTEIN DEDD-RELATED"/>
    <property type="match status" value="1"/>
</dbReference>
<organism evidence="4 5">
    <name type="scientific">Paludibacterium purpuratum</name>
    <dbReference type="NCBI Taxonomy" id="1144873"/>
    <lineage>
        <taxon>Bacteria</taxon>
        <taxon>Pseudomonadati</taxon>
        <taxon>Pseudomonadota</taxon>
        <taxon>Betaproteobacteria</taxon>
        <taxon>Neisseriales</taxon>
        <taxon>Chromobacteriaceae</taxon>
        <taxon>Paludibacterium</taxon>
    </lineage>
</organism>
<evidence type="ECO:0000256" key="2">
    <source>
        <dbReference type="SAM" id="Phobius"/>
    </source>
</evidence>
<dbReference type="SUPFAM" id="SSF110997">
    <property type="entry name" value="Sporulation related repeat"/>
    <property type="match status" value="1"/>
</dbReference>
<dbReference type="RefSeq" id="WP_133683249.1">
    <property type="nucleotide sequence ID" value="NZ_SNZP01000015.1"/>
</dbReference>
<dbReference type="Gene3D" id="3.30.70.1070">
    <property type="entry name" value="Sporulation related repeat"/>
    <property type="match status" value="1"/>
</dbReference>
<reference evidence="4 5" key="1">
    <citation type="submission" date="2019-03" db="EMBL/GenBank/DDBJ databases">
        <title>Genomic Encyclopedia of Type Strains, Phase III (KMG-III): the genomes of soil and plant-associated and newly described type strains.</title>
        <authorList>
            <person name="Whitman W."/>
        </authorList>
    </citation>
    <scope>NUCLEOTIDE SEQUENCE [LARGE SCALE GENOMIC DNA]</scope>
    <source>
        <strain evidence="4 5">CECT 8976</strain>
    </source>
</reference>
<proteinExistence type="predicted"/>
<accession>A0A4R7AYJ6</accession>
<evidence type="ECO:0000256" key="1">
    <source>
        <dbReference type="SAM" id="MobiDB-lite"/>
    </source>
</evidence>
<dbReference type="InterPro" id="IPR007730">
    <property type="entry name" value="SPOR-like_dom"/>
</dbReference>
<dbReference type="OrthoDB" id="9181370at2"/>
<feature type="compositionally biased region" description="Low complexity" evidence="1">
    <location>
        <begin position="65"/>
        <end position="77"/>
    </location>
</feature>
<name>A0A4R7AYJ6_9NEIS</name>
<feature type="compositionally biased region" description="Low complexity" evidence="1">
    <location>
        <begin position="135"/>
        <end position="153"/>
    </location>
</feature>
<keyword evidence="2" id="KW-0472">Membrane</keyword>
<comment type="caution">
    <text evidence="4">The sequence shown here is derived from an EMBL/GenBank/DDBJ whole genome shotgun (WGS) entry which is preliminary data.</text>
</comment>
<evidence type="ECO:0000313" key="4">
    <source>
        <dbReference type="EMBL" id="TDR73015.1"/>
    </source>
</evidence>
<dbReference type="InterPro" id="IPR036680">
    <property type="entry name" value="SPOR-like_sf"/>
</dbReference>
<keyword evidence="5" id="KW-1185">Reference proteome</keyword>
<dbReference type="InterPro" id="IPR052521">
    <property type="entry name" value="Cell_div_SPOR-domain"/>
</dbReference>
<evidence type="ECO:0000313" key="5">
    <source>
        <dbReference type="Proteomes" id="UP000295611"/>
    </source>
</evidence>
<dbReference type="AlphaFoldDB" id="A0A4R7AYJ6"/>
<dbReference type="GO" id="GO:0032153">
    <property type="term" value="C:cell division site"/>
    <property type="evidence" value="ECO:0007669"/>
    <property type="project" value="TreeGrafter"/>
</dbReference>
<dbReference type="PANTHER" id="PTHR38687:SF1">
    <property type="entry name" value="CELL DIVISION PROTEIN DEDD"/>
    <property type="match status" value="1"/>
</dbReference>
<evidence type="ECO:0000259" key="3">
    <source>
        <dbReference type="PROSITE" id="PS51724"/>
    </source>
</evidence>
<dbReference type="GO" id="GO:0032506">
    <property type="term" value="P:cytokinetic process"/>
    <property type="evidence" value="ECO:0007669"/>
    <property type="project" value="TreeGrafter"/>
</dbReference>
<keyword evidence="2" id="KW-0812">Transmembrane</keyword>
<sequence>MAGLSAQEELLLLKKRARRRLVGAVVLVLIATVVLWKVLGRGAEQPMRPESVLVVGVASGAAQSAAPAAPVVSSAPKEASRPEATALPESLSTMSQPVAPDLKARAEGSAPQNAVPSHKSAGGEASAPAHKRAADASAAHAKPAHAKTPPAAAKPHKAVDPAAILEGRAEGGDAAPVAKPADGGGKFVIQLAALSDSAKADALKARLADLGVDARFSRVQTSKGAVTRVRVGPFASRAEANAVLKKLAHAGVSGIVVGQ</sequence>
<dbReference type="EMBL" id="SNZP01000015">
    <property type="protein sequence ID" value="TDR73015.1"/>
    <property type="molecule type" value="Genomic_DNA"/>
</dbReference>